<comment type="caution">
    <text evidence="2">The sequence shown here is derived from an EMBL/GenBank/DDBJ whole genome shotgun (WGS) entry which is preliminary data.</text>
</comment>
<dbReference type="PANTHER" id="PTHR33103">
    <property type="entry name" value="OS01G0153900 PROTEIN"/>
    <property type="match status" value="1"/>
</dbReference>
<evidence type="ECO:0008006" key="4">
    <source>
        <dbReference type="Google" id="ProtNLM"/>
    </source>
</evidence>
<protein>
    <recommendedName>
        <fullName evidence="4">DUF674 family protein</fullName>
    </recommendedName>
</protein>
<reference evidence="2 3" key="1">
    <citation type="journal article" date="2019" name="G3 (Bethesda)">
        <title>Sequencing of a Wild Apple (Malus baccata) Genome Unravels the Differences Between Cultivated and Wild Apple Species Regarding Disease Resistance and Cold Tolerance.</title>
        <authorList>
            <person name="Chen X."/>
        </authorList>
    </citation>
    <scope>NUCLEOTIDE SEQUENCE [LARGE SCALE GENOMIC DNA]</scope>
    <source>
        <strain evidence="3">cv. Shandingzi</strain>
        <tissue evidence="2">Leaves</tissue>
    </source>
</reference>
<dbReference type="Proteomes" id="UP000315295">
    <property type="component" value="Unassembled WGS sequence"/>
</dbReference>
<proteinExistence type="predicted"/>
<gene>
    <name evidence="2" type="ORF">C1H46_013476</name>
</gene>
<dbReference type="InterPro" id="IPR007750">
    <property type="entry name" value="DUF674"/>
</dbReference>
<accession>A0A540MQ66</accession>
<organism evidence="2 3">
    <name type="scientific">Malus baccata</name>
    <name type="common">Siberian crab apple</name>
    <name type="synonym">Pyrus baccata</name>
    <dbReference type="NCBI Taxonomy" id="106549"/>
    <lineage>
        <taxon>Eukaryota</taxon>
        <taxon>Viridiplantae</taxon>
        <taxon>Streptophyta</taxon>
        <taxon>Embryophyta</taxon>
        <taxon>Tracheophyta</taxon>
        <taxon>Spermatophyta</taxon>
        <taxon>Magnoliopsida</taxon>
        <taxon>eudicotyledons</taxon>
        <taxon>Gunneridae</taxon>
        <taxon>Pentapetalae</taxon>
        <taxon>rosids</taxon>
        <taxon>fabids</taxon>
        <taxon>Rosales</taxon>
        <taxon>Rosaceae</taxon>
        <taxon>Amygdaloideae</taxon>
        <taxon>Maleae</taxon>
        <taxon>Malus</taxon>
    </lineage>
</organism>
<keyword evidence="3" id="KW-1185">Reference proteome</keyword>
<evidence type="ECO:0000313" key="3">
    <source>
        <dbReference type="Proteomes" id="UP000315295"/>
    </source>
</evidence>
<feature type="region of interest" description="Disordered" evidence="1">
    <location>
        <begin position="266"/>
        <end position="285"/>
    </location>
</feature>
<name>A0A540MQ66_MALBA</name>
<evidence type="ECO:0000256" key="1">
    <source>
        <dbReference type="SAM" id="MobiDB-lite"/>
    </source>
</evidence>
<dbReference type="Pfam" id="PF05056">
    <property type="entry name" value="DUF674"/>
    <property type="match status" value="2"/>
</dbReference>
<dbReference type="PANTHER" id="PTHR33103:SF27">
    <property type="entry name" value="OS04G0594700 PROTEIN"/>
    <property type="match status" value="1"/>
</dbReference>
<dbReference type="AlphaFoldDB" id="A0A540MQ66"/>
<dbReference type="STRING" id="106549.A0A540MQ66"/>
<sequence>MGKKINLKALVDKGSNKVIFVESGDTFIDVVLSFLTIPLGIIIMLGREYSAQVKIGCMNNLYLSVEKFNQGELLSDACRKMLLLPPNAAESHCKNLVFQIDHNAKPTRYFGCSRFLKQTTRKLFRYSPGTTLCRACGFNTSGKITFYVDVPSAFVKKQTMLLISDNLKLIFPDSKSFIPLCTQLKVKRTKTLDLSIGVEEVINILTSSLISKTPLTETLLKHKPVAKLSNENNYQATHIDPQTVGETVLTEEDPQTVGETAVLTEEDPQTVGETAVQTEEDPQTVGETVLTEEDNISIKLIISKSQNFVCYAEAGADFVNLLFSFLTLPLGFVAKQIQDGSLKGCIDQLYRSVQDLDAQHLKSNHHKEMLVNPKVAPGFCYNSPLGIEEASYYYLNGKPTTDSSLFSSTGFLEGPTSFTVTDNLVITPLSAPLQVSILGKLHVPFTDTEERVVLMGKKEALSLLVASFDSDSALTNAFVSKPYQA</sequence>
<evidence type="ECO:0000313" key="2">
    <source>
        <dbReference type="EMBL" id="TQE00936.1"/>
    </source>
</evidence>
<dbReference type="EMBL" id="VIEB01000204">
    <property type="protein sequence ID" value="TQE00936.1"/>
    <property type="molecule type" value="Genomic_DNA"/>
</dbReference>